<reference evidence="3" key="1">
    <citation type="journal article" date="2017" name="Genome Biol.">
        <title>Comparative genomics reveals high biological diversity and specific adaptations in the industrially and medically important fungal genus Aspergillus.</title>
        <authorList>
            <person name="de Vries R.P."/>
            <person name="Riley R."/>
            <person name="Wiebenga A."/>
            <person name="Aguilar-Osorio G."/>
            <person name="Amillis S."/>
            <person name="Uchima C.A."/>
            <person name="Anderluh G."/>
            <person name="Asadollahi M."/>
            <person name="Askin M."/>
            <person name="Barry K."/>
            <person name="Battaglia E."/>
            <person name="Bayram O."/>
            <person name="Benocci T."/>
            <person name="Braus-Stromeyer S.A."/>
            <person name="Caldana C."/>
            <person name="Canovas D."/>
            <person name="Cerqueira G.C."/>
            <person name="Chen F."/>
            <person name="Chen W."/>
            <person name="Choi C."/>
            <person name="Clum A."/>
            <person name="Dos Santos R.A."/>
            <person name="Damasio A.R."/>
            <person name="Diallinas G."/>
            <person name="Emri T."/>
            <person name="Fekete E."/>
            <person name="Flipphi M."/>
            <person name="Freyberg S."/>
            <person name="Gallo A."/>
            <person name="Gournas C."/>
            <person name="Habgood R."/>
            <person name="Hainaut M."/>
            <person name="Harispe M.L."/>
            <person name="Henrissat B."/>
            <person name="Hilden K.S."/>
            <person name="Hope R."/>
            <person name="Hossain A."/>
            <person name="Karabika E."/>
            <person name="Karaffa L."/>
            <person name="Karanyi Z."/>
            <person name="Krasevec N."/>
            <person name="Kuo A."/>
            <person name="Kusch H."/>
            <person name="LaButti K."/>
            <person name="Lagendijk E.L."/>
            <person name="Lapidus A."/>
            <person name="Levasseur A."/>
            <person name="Lindquist E."/>
            <person name="Lipzen A."/>
            <person name="Logrieco A.F."/>
            <person name="MacCabe A."/>
            <person name="Maekelae M.R."/>
            <person name="Malavazi I."/>
            <person name="Melin P."/>
            <person name="Meyer V."/>
            <person name="Mielnichuk N."/>
            <person name="Miskei M."/>
            <person name="Molnar A.P."/>
            <person name="Mule G."/>
            <person name="Ngan C.Y."/>
            <person name="Orejas M."/>
            <person name="Orosz E."/>
            <person name="Ouedraogo J.P."/>
            <person name="Overkamp K.M."/>
            <person name="Park H.-S."/>
            <person name="Perrone G."/>
            <person name="Piumi F."/>
            <person name="Punt P.J."/>
            <person name="Ram A.F."/>
            <person name="Ramon A."/>
            <person name="Rauscher S."/>
            <person name="Record E."/>
            <person name="Riano-Pachon D.M."/>
            <person name="Robert V."/>
            <person name="Roehrig J."/>
            <person name="Ruller R."/>
            <person name="Salamov A."/>
            <person name="Salih N.S."/>
            <person name="Samson R.A."/>
            <person name="Sandor E."/>
            <person name="Sanguinetti M."/>
            <person name="Schuetze T."/>
            <person name="Sepcic K."/>
            <person name="Shelest E."/>
            <person name="Sherlock G."/>
            <person name="Sophianopoulou V."/>
            <person name="Squina F.M."/>
            <person name="Sun H."/>
            <person name="Susca A."/>
            <person name="Todd R.B."/>
            <person name="Tsang A."/>
            <person name="Unkles S.E."/>
            <person name="van de Wiele N."/>
            <person name="van Rossen-Uffink D."/>
            <person name="Oliveira J.V."/>
            <person name="Vesth T.C."/>
            <person name="Visser J."/>
            <person name="Yu J.-H."/>
            <person name="Zhou M."/>
            <person name="Andersen M.R."/>
            <person name="Archer D.B."/>
            <person name="Baker S.E."/>
            <person name="Benoit I."/>
            <person name="Brakhage A.A."/>
            <person name="Braus G.H."/>
            <person name="Fischer R."/>
            <person name="Frisvad J.C."/>
            <person name="Goldman G.H."/>
            <person name="Houbraken J."/>
            <person name="Oakley B."/>
            <person name="Pocsi I."/>
            <person name="Scazzocchio C."/>
            <person name="Seiboth B."/>
            <person name="vanKuyk P.A."/>
            <person name="Wortman J."/>
            <person name="Dyer P.S."/>
            <person name="Grigoriev I.V."/>
        </authorList>
    </citation>
    <scope>NUCLEOTIDE SEQUENCE [LARGE SCALE GENOMIC DNA]</scope>
    <source>
        <strain evidence="3">DTO 134E9</strain>
    </source>
</reference>
<dbReference type="EMBL" id="KV878210">
    <property type="protein sequence ID" value="OJJ39435.1"/>
    <property type="molecule type" value="Genomic_DNA"/>
</dbReference>
<evidence type="ECO:0000313" key="3">
    <source>
        <dbReference type="Proteomes" id="UP000184383"/>
    </source>
</evidence>
<protein>
    <submittedName>
        <fullName evidence="2">Uncharacterized protein</fullName>
    </submittedName>
</protein>
<evidence type="ECO:0000313" key="2">
    <source>
        <dbReference type="EMBL" id="OJJ39435.1"/>
    </source>
</evidence>
<dbReference type="VEuPathDB" id="FungiDB:ASPWEDRAFT_37220"/>
<evidence type="ECO:0000256" key="1">
    <source>
        <dbReference type="SAM" id="Phobius"/>
    </source>
</evidence>
<keyword evidence="1" id="KW-1133">Transmembrane helix</keyword>
<dbReference type="GeneID" id="63750479"/>
<keyword evidence="3" id="KW-1185">Reference proteome</keyword>
<keyword evidence="1" id="KW-0472">Membrane</keyword>
<feature type="transmembrane region" description="Helical" evidence="1">
    <location>
        <begin position="37"/>
        <end position="57"/>
    </location>
</feature>
<keyword evidence="1" id="KW-0812">Transmembrane</keyword>
<sequence length="59" mass="7085">MACVLWSRGSYTLVLMKATRQYIEQYEEWTIKQALLFLYHGLYLDALNAYLAIMLYMNR</sequence>
<dbReference type="AlphaFoldDB" id="A0A1L9RWY9"/>
<dbReference type="Proteomes" id="UP000184383">
    <property type="component" value="Unassembled WGS sequence"/>
</dbReference>
<organism evidence="2 3">
    <name type="scientific">Aspergillus wentii DTO 134E9</name>
    <dbReference type="NCBI Taxonomy" id="1073089"/>
    <lineage>
        <taxon>Eukaryota</taxon>
        <taxon>Fungi</taxon>
        <taxon>Dikarya</taxon>
        <taxon>Ascomycota</taxon>
        <taxon>Pezizomycotina</taxon>
        <taxon>Eurotiomycetes</taxon>
        <taxon>Eurotiomycetidae</taxon>
        <taxon>Eurotiales</taxon>
        <taxon>Aspergillaceae</taxon>
        <taxon>Aspergillus</taxon>
        <taxon>Aspergillus subgen. Cremei</taxon>
    </lineage>
</organism>
<name>A0A1L9RWY9_ASPWE</name>
<gene>
    <name evidence="2" type="ORF">ASPWEDRAFT_37220</name>
</gene>
<accession>A0A1L9RWY9</accession>
<proteinExistence type="predicted"/>
<dbReference type="RefSeq" id="XP_040693111.1">
    <property type="nucleotide sequence ID" value="XM_040834631.1"/>
</dbReference>